<accession>A0A024B0X1</accession>
<dbReference type="Proteomes" id="UP000026900">
    <property type="component" value="Segment"/>
</dbReference>
<proteinExistence type="predicted"/>
<organism evidence="1 2">
    <name type="scientific">Bacillus phage Hakuna</name>
    <dbReference type="NCBI Taxonomy" id="1486659"/>
    <lineage>
        <taxon>Viruses</taxon>
        <taxon>Duplodnaviria</taxon>
        <taxon>Heunggongvirae</taxon>
        <taxon>Uroviricota</taxon>
        <taxon>Caudoviricetes</taxon>
        <taxon>Herelleviridae</taxon>
        <taxon>Bastillevirinae</taxon>
        <taxon>Wphvirus</taxon>
        <taxon>Wphvirus hakuna</taxon>
    </lineage>
</organism>
<dbReference type="KEGG" id="vg:19526246"/>
<sequence length="77" mass="9268">METLFKKEIPQVPNMFYRGVTKKPFDFYTVITYNGYDIQKKEHIDKVIGLSVKGYHKDYILYAFFLFVEEENYNDVP</sequence>
<dbReference type="RefSeq" id="YP_009036695.1">
    <property type="nucleotide sequence ID" value="NC_024213.1"/>
</dbReference>
<dbReference type="GeneID" id="19526246"/>
<reference evidence="2" key="1">
    <citation type="submission" date="2014-09" db="EMBL/GenBank/DDBJ databases">
        <authorList>
            <person name="Sauder A.B."/>
            <person name="McKenzie Q.R."/>
            <person name="Temple L.M."/>
            <person name="Alexis B.K."/>
            <person name="Al-Atrache Z."/>
            <person name="Lewis L.O."/>
            <person name="Loesser-Casey K.E."/>
            <person name="Mitchell K.J."/>
        </authorList>
    </citation>
    <scope>NUCLEOTIDE SEQUENCE [LARGE SCALE GENOMIC DNA]</scope>
</reference>
<keyword evidence="2" id="KW-1185">Reference proteome</keyword>
<evidence type="ECO:0000313" key="1">
    <source>
        <dbReference type="EMBL" id="AHZ10264.1"/>
    </source>
</evidence>
<dbReference type="EMBL" id="KJ489399">
    <property type="protein sequence ID" value="AHZ10264.1"/>
    <property type="molecule type" value="Genomic_DNA"/>
</dbReference>
<name>A0A024B0X1_9CAUD</name>
<evidence type="ECO:0000313" key="2">
    <source>
        <dbReference type="Proteomes" id="UP000026900"/>
    </source>
</evidence>
<protein>
    <submittedName>
        <fullName evidence="1">Uncharacterized protein</fullName>
    </submittedName>
</protein>